<evidence type="ECO:0008006" key="5">
    <source>
        <dbReference type="Google" id="ProtNLM"/>
    </source>
</evidence>
<gene>
    <name evidence="3" type="ORF">K2173_019356</name>
</gene>
<sequence>MSKINVPTQHINILTSQLIAVSTVMRLALINLIQYAVNYLLPYFSFHSINLVTSLKTQSMELKSSVATVFLLFLVLSSPCVSRGGTKVVDDPEVYEIDYRGPETHSSLLPPPVHSHRWPSIRRGGPVASAKSQGSRDVNARESVREHIP</sequence>
<dbReference type="AlphaFoldDB" id="A0AAV8UB61"/>
<keyword evidence="2" id="KW-0812">Transmembrane</keyword>
<evidence type="ECO:0000256" key="2">
    <source>
        <dbReference type="SAM" id="Phobius"/>
    </source>
</evidence>
<reference evidence="3 4" key="1">
    <citation type="submission" date="2021-09" db="EMBL/GenBank/DDBJ databases">
        <title>Genomic insights and catalytic innovation underlie evolution of tropane alkaloids biosynthesis.</title>
        <authorList>
            <person name="Wang Y.-J."/>
            <person name="Tian T."/>
            <person name="Huang J.-P."/>
            <person name="Huang S.-X."/>
        </authorList>
    </citation>
    <scope>NUCLEOTIDE SEQUENCE [LARGE SCALE GENOMIC DNA]</scope>
    <source>
        <strain evidence="3">KIB-2018</strain>
        <tissue evidence="3">Leaf</tissue>
    </source>
</reference>
<feature type="compositionally biased region" description="Basic and acidic residues" evidence="1">
    <location>
        <begin position="138"/>
        <end position="149"/>
    </location>
</feature>
<dbReference type="EMBL" id="JAIWQS010000008">
    <property type="protein sequence ID" value="KAJ8899660.1"/>
    <property type="molecule type" value="Genomic_DNA"/>
</dbReference>
<accession>A0AAV8UB61</accession>
<keyword evidence="2" id="KW-0472">Membrane</keyword>
<evidence type="ECO:0000313" key="4">
    <source>
        <dbReference type="Proteomes" id="UP001159364"/>
    </source>
</evidence>
<protein>
    <recommendedName>
        <fullName evidence="5">Transmembrane protein</fullName>
    </recommendedName>
</protein>
<keyword evidence="4" id="KW-1185">Reference proteome</keyword>
<evidence type="ECO:0000313" key="3">
    <source>
        <dbReference type="EMBL" id="KAJ8899660.1"/>
    </source>
</evidence>
<evidence type="ECO:0000256" key="1">
    <source>
        <dbReference type="SAM" id="MobiDB-lite"/>
    </source>
</evidence>
<organism evidence="3 4">
    <name type="scientific">Erythroxylum novogranatense</name>
    <dbReference type="NCBI Taxonomy" id="1862640"/>
    <lineage>
        <taxon>Eukaryota</taxon>
        <taxon>Viridiplantae</taxon>
        <taxon>Streptophyta</taxon>
        <taxon>Embryophyta</taxon>
        <taxon>Tracheophyta</taxon>
        <taxon>Spermatophyta</taxon>
        <taxon>Magnoliopsida</taxon>
        <taxon>eudicotyledons</taxon>
        <taxon>Gunneridae</taxon>
        <taxon>Pentapetalae</taxon>
        <taxon>rosids</taxon>
        <taxon>fabids</taxon>
        <taxon>Malpighiales</taxon>
        <taxon>Erythroxylaceae</taxon>
        <taxon>Erythroxylum</taxon>
    </lineage>
</organism>
<dbReference type="Proteomes" id="UP001159364">
    <property type="component" value="Linkage Group LG08"/>
</dbReference>
<proteinExistence type="predicted"/>
<feature type="region of interest" description="Disordered" evidence="1">
    <location>
        <begin position="120"/>
        <end position="149"/>
    </location>
</feature>
<keyword evidence="2" id="KW-1133">Transmembrane helix</keyword>
<comment type="caution">
    <text evidence="3">The sequence shown here is derived from an EMBL/GenBank/DDBJ whole genome shotgun (WGS) entry which is preliminary data.</text>
</comment>
<name>A0AAV8UB61_9ROSI</name>
<feature type="transmembrane region" description="Helical" evidence="2">
    <location>
        <begin position="62"/>
        <end position="81"/>
    </location>
</feature>